<organism evidence="2 3">
    <name type="scientific">Liparis tanakae</name>
    <name type="common">Tanaka's snailfish</name>
    <dbReference type="NCBI Taxonomy" id="230148"/>
    <lineage>
        <taxon>Eukaryota</taxon>
        <taxon>Metazoa</taxon>
        <taxon>Chordata</taxon>
        <taxon>Craniata</taxon>
        <taxon>Vertebrata</taxon>
        <taxon>Euteleostomi</taxon>
        <taxon>Actinopterygii</taxon>
        <taxon>Neopterygii</taxon>
        <taxon>Teleostei</taxon>
        <taxon>Neoteleostei</taxon>
        <taxon>Acanthomorphata</taxon>
        <taxon>Eupercaria</taxon>
        <taxon>Perciformes</taxon>
        <taxon>Cottioidei</taxon>
        <taxon>Cottales</taxon>
        <taxon>Liparidae</taxon>
        <taxon>Liparis</taxon>
    </lineage>
</organism>
<evidence type="ECO:0000313" key="2">
    <source>
        <dbReference type="EMBL" id="TNN75289.1"/>
    </source>
</evidence>
<dbReference type="EMBL" id="SRLO01000105">
    <property type="protein sequence ID" value="TNN75289.1"/>
    <property type="molecule type" value="Genomic_DNA"/>
</dbReference>
<proteinExistence type="predicted"/>
<name>A0A4Z2IB41_9TELE</name>
<feature type="region of interest" description="Disordered" evidence="1">
    <location>
        <begin position="346"/>
        <end position="373"/>
    </location>
</feature>
<comment type="caution">
    <text evidence="2">The sequence shown here is derived from an EMBL/GenBank/DDBJ whole genome shotgun (WGS) entry which is preliminary data.</text>
</comment>
<evidence type="ECO:0000256" key="1">
    <source>
        <dbReference type="SAM" id="MobiDB-lite"/>
    </source>
</evidence>
<protein>
    <submittedName>
        <fullName evidence="2">Uncharacterized protein</fullName>
    </submittedName>
</protein>
<evidence type="ECO:0000313" key="3">
    <source>
        <dbReference type="Proteomes" id="UP000314294"/>
    </source>
</evidence>
<keyword evidence="3" id="KW-1185">Reference proteome</keyword>
<dbReference type="AlphaFoldDB" id="A0A4Z2IB41"/>
<dbReference type="OrthoDB" id="10661107at2759"/>
<reference evidence="2 3" key="1">
    <citation type="submission" date="2019-03" db="EMBL/GenBank/DDBJ databases">
        <title>First draft genome of Liparis tanakae, snailfish: a comprehensive survey of snailfish specific genes.</title>
        <authorList>
            <person name="Kim W."/>
            <person name="Song I."/>
            <person name="Jeong J.-H."/>
            <person name="Kim D."/>
            <person name="Kim S."/>
            <person name="Ryu S."/>
            <person name="Song J.Y."/>
            <person name="Lee S.K."/>
        </authorList>
    </citation>
    <scope>NUCLEOTIDE SEQUENCE [LARGE SCALE GENOMIC DNA]</scope>
    <source>
        <tissue evidence="2">Muscle</tissue>
    </source>
</reference>
<dbReference type="Proteomes" id="UP000314294">
    <property type="component" value="Unassembled WGS sequence"/>
</dbReference>
<sequence length="373" mass="41364">MGGMAIVRPALNVLGFNSGNVSLSTMSSFSPFSRTYLEHEESGKHRAMSSGRGPVLHRLLTKCAGKTEQHIHSTPTICSVMKGRSLQAPHGEMPQRHELPALFRRYQGTRNSGLGSSHGKERDVPSRHWVWYRKGPERNRPAEPDQFIIIKGIITYTPQGFKQRRHGDITYRKPAAYVSERLLRPPAHAGPSPPSHTFLPGQQDGVLAGSSCIGAVEVSSVVVSYGLQQGPQLDVVLCQLGAVDRTAHHAAEMLYFLPAPYLRRLRVEEVFQELSGFLCSALSPRIRSRVQGSRSEKVRPDVAVRCTQCKEMQRKSTELVVVWPRPSELGEVLLVVELQEVGSFPTKTQKGRRQAAREGHEPLGAADTEDRET</sequence>
<gene>
    <name evidence="2" type="ORF">EYF80_014526</name>
</gene>
<accession>A0A4Z2IB41</accession>